<evidence type="ECO:0000313" key="1">
    <source>
        <dbReference type="EMBL" id="AUG88799.1"/>
    </source>
</evidence>
<sequence length="42" mass="4497">MILICAMMKTSGCGDAYQARQINRPGEGNVSDRVANLALLQS</sequence>
<organism evidence="1">
    <name type="scientific">Klebsiella pneumoniae</name>
    <dbReference type="NCBI Taxonomy" id="573"/>
    <lineage>
        <taxon>Bacteria</taxon>
        <taxon>Pseudomonadati</taxon>
        <taxon>Pseudomonadota</taxon>
        <taxon>Gammaproteobacteria</taxon>
        <taxon>Enterobacterales</taxon>
        <taxon>Enterobacteriaceae</taxon>
        <taxon>Klebsiella/Raoultella group</taxon>
        <taxon>Klebsiella</taxon>
        <taxon>Klebsiella pneumoniae complex</taxon>
    </lineage>
</organism>
<dbReference type="AlphaFoldDB" id="A0A2H5BR59"/>
<geneLocation type="plasmid" evidence="1">
    <name>p1512-dfrA</name>
</geneLocation>
<name>A0A2H5BR59_KLEPN</name>
<protein>
    <submittedName>
        <fullName evidence="1">Uncharacterized protein</fullName>
    </submittedName>
</protein>
<reference evidence="1" key="1">
    <citation type="submission" date="2017-09" db="EMBL/GenBank/DDBJ databases">
        <title>complete sequence of Klebsiella pneumoniae strain 1512 plasmid p1512-dfrA.</title>
        <authorList>
            <person name="Jiang Z."/>
            <person name="Li M."/>
            <person name="Tong Y.-G."/>
            <person name="Long J."/>
        </authorList>
    </citation>
    <scope>NUCLEOTIDE SEQUENCE</scope>
    <source>
        <plasmid evidence="1">p1512-dfrA</plasmid>
    </source>
</reference>
<accession>A0A2H5BR59</accession>
<dbReference type="EMBL" id="MF918373">
    <property type="protein sequence ID" value="AUG88799.1"/>
    <property type="molecule type" value="Genomic_DNA"/>
</dbReference>
<proteinExistence type="predicted"/>
<keyword evidence="1" id="KW-0614">Plasmid</keyword>